<sequence>MTPDILEYPSPPYPYLSPSSNPNSPPSFLTPYLISIPSPKISSTYTYIRSQSPCLPSKSSNTYPRHSRIARPLPPLSRDDWSYTNYR</sequence>
<feature type="region of interest" description="Disordered" evidence="1">
    <location>
        <begin position="1"/>
        <end position="23"/>
    </location>
</feature>
<protein>
    <submittedName>
        <fullName evidence="2">Uncharacterized protein</fullName>
    </submittedName>
</protein>
<evidence type="ECO:0000313" key="3">
    <source>
        <dbReference type="Proteomes" id="UP000076761"/>
    </source>
</evidence>
<gene>
    <name evidence="2" type="ORF">NEOLEDRAFT_1140653</name>
</gene>
<feature type="compositionally biased region" description="Polar residues" evidence="1">
    <location>
        <begin position="52"/>
        <end position="64"/>
    </location>
</feature>
<keyword evidence="3" id="KW-1185">Reference proteome</keyword>
<evidence type="ECO:0000256" key="1">
    <source>
        <dbReference type="SAM" id="MobiDB-lite"/>
    </source>
</evidence>
<evidence type="ECO:0000313" key="2">
    <source>
        <dbReference type="EMBL" id="KZT20535.1"/>
    </source>
</evidence>
<dbReference type="InParanoid" id="A0A165P551"/>
<proteinExistence type="predicted"/>
<accession>A0A165P551</accession>
<name>A0A165P551_9AGAM</name>
<dbReference type="AlphaFoldDB" id="A0A165P551"/>
<dbReference type="EMBL" id="KV425619">
    <property type="protein sequence ID" value="KZT20535.1"/>
    <property type="molecule type" value="Genomic_DNA"/>
</dbReference>
<organism evidence="2 3">
    <name type="scientific">Neolentinus lepideus HHB14362 ss-1</name>
    <dbReference type="NCBI Taxonomy" id="1314782"/>
    <lineage>
        <taxon>Eukaryota</taxon>
        <taxon>Fungi</taxon>
        <taxon>Dikarya</taxon>
        <taxon>Basidiomycota</taxon>
        <taxon>Agaricomycotina</taxon>
        <taxon>Agaricomycetes</taxon>
        <taxon>Gloeophyllales</taxon>
        <taxon>Gloeophyllaceae</taxon>
        <taxon>Neolentinus</taxon>
    </lineage>
</organism>
<reference evidence="2 3" key="1">
    <citation type="journal article" date="2016" name="Mol. Biol. Evol.">
        <title>Comparative Genomics of Early-Diverging Mushroom-Forming Fungi Provides Insights into the Origins of Lignocellulose Decay Capabilities.</title>
        <authorList>
            <person name="Nagy L.G."/>
            <person name="Riley R."/>
            <person name="Tritt A."/>
            <person name="Adam C."/>
            <person name="Daum C."/>
            <person name="Floudas D."/>
            <person name="Sun H."/>
            <person name="Yadav J.S."/>
            <person name="Pangilinan J."/>
            <person name="Larsson K.H."/>
            <person name="Matsuura K."/>
            <person name="Barry K."/>
            <person name="Labutti K."/>
            <person name="Kuo R."/>
            <person name="Ohm R.A."/>
            <person name="Bhattacharya S.S."/>
            <person name="Shirouzu T."/>
            <person name="Yoshinaga Y."/>
            <person name="Martin F.M."/>
            <person name="Grigoriev I.V."/>
            <person name="Hibbett D.S."/>
        </authorList>
    </citation>
    <scope>NUCLEOTIDE SEQUENCE [LARGE SCALE GENOMIC DNA]</scope>
    <source>
        <strain evidence="2 3">HHB14362 ss-1</strain>
    </source>
</reference>
<feature type="region of interest" description="Disordered" evidence="1">
    <location>
        <begin position="52"/>
        <end position="87"/>
    </location>
</feature>
<dbReference type="Proteomes" id="UP000076761">
    <property type="component" value="Unassembled WGS sequence"/>
</dbReference>